<keyword evidence="2 7" id="KW-0479">Metal-binding</keyword>
<feature type="region of interest" description="Disordered" evidence="8">
    <location>
        <begin position="117"/>
        <end position="183"/>
    </location>
</feature>
<protein>
    <submittedName>
        <fullName evidence="10">BQ5605_C006g04296 protein</fullName>
    </submittedName>
</protein>
<evidence type="ECO:0000256" key="7">
    <source>
        <dbReference type="PROSITE-ProRule" id="PRU00125"/>
    </source>
</evidence>
<keyword evidence="6" id="KW-0539">Nucleus</keyword>
<dbReference type="GO" id="GO:0046872">
    <property type="term" value="F:metal ion binding"/>
    <property type="evidence" value="ECO:0007669"/>
    <property type="project" value="UniProtKB-KW"/>
</dbReference>
<dbReference type="GO" id="GO:0005634">
    <property type="term" value="C:nucleus"/>
    <property type="evidence" value="ECO:0007669"/>
    <property type="project" value="UniProtKB-SubCell"/>
</dbReference>
<keyword evidence="4 7" id="KW-0862">Zinc</keyword>
<dbReference type="PROSITE" id="PS50023">
    <property type="entry name" value="LIM_DOMAIN_2"/>
    <property type="match status" value="2"/>
</dbReference>
<dbReference type="SMART" id="SM00132">
    <property type="entry name" value="LIM"/>
    <property type="match status" value="2"/>
</dbReference>
<evidence type="ECO:0000313" key="11">
    <source>
        <dbReference type="Proteomes" id="UP000249464"/>
    </source>
</evidence>
<evidence type="ECO:0000256" key="2">
    <source>
        <dbReference type="ARBA" id="ARBA00022723"/>
    </source>
</evidence>
<keyword evidence="11" id="KW-1185">Reference proteome</keyword>
<dbReference type="PANTHER" id="PTHR24215:SF35">
    <property type="entry name" value="MUSCLE LIM PROTEIN MLP84B"/>
    <property type="match status" value="1"/>
</dbReference>
<organism evidence="10 11">
    <name type="scientific">Microbotryum silenes-dioicae</name>
    <dbReference type="NCBI Taxonomy" id="796604"/>
    <lineage>
        <taxon>Eukaryota</taxon>
        <taxon>Fungi</taxon>
        <taxon>Dikarya</taxon>
        <taxon>Basidiomycota</taxon>
        <taxon>Pucciniomycotina</taxon>
        <taxon>Microbotryomycetes</taxon>
        <taxon>Microbotryales</taxon>
        <taxon>Microbotryaceae</taxon>
        <taxon>Microbotryum</taxon>
    </lineage>
</organism>
<evidence type="ECO:0000256" key="5">
    <source>
        <dbReference type="ARBA" id="ARBA00023038"/>
    </source>
</evidence>
<reference evidence="10 11" key="1">
    <citation type="submission" date="2016-11" db="EMBL/GenBank/DDBJ databases">
        <authorList>
            <person name="Jaros S."/>
            <person name="Januszkiewicz K."/>
            <person name="Wedrychowicz H."/>
        </authorList>
    </citation>
    <scope>NUCLEOTIDE SEQUENCE [LARGE SCALE GENOMIC DNA]</scope>
</reference>
<dbReference type="GO" id="GO:0005737">
    <property type="term" value="C:cytoplasm"/>
    <property type="evidence" value="ECO:0007669"/>
    <property type="project" value="TreeGrafter"/>
</dbReference>
<feature type="domain" description="LIM zinc-binding" evidence="9">
    <location>
        <begin position="9"/>
        <end position="98"/>
    </location>
</feature>
<dbReference type="SUPFAM" id="SSF57716">
    <property type="entry name" value="Glucocorticoid receptor-like (DNA-binding domain)"/>
    <property type="match status" value="3"/>
</dbReference>
<dbReference type="FunFam" id="2.10.110.10:FF:000001">
    <property type="entry name" value="Cysteine and glycine-rich protein 1"/>
    <property type="match status" value="1"/>
</dbReference>
<dbReference type="AlphaFoldDB" id="A0A2X0M6J6"/>
<accession>A0A2X0M6J6</accession>
<gene>
    <name evidence="10" type="primary">BQ5605_C006g04296</name>
    <name evidence="10" type="ORF">BQ5605_C006G04296</name>
</gene>
<keyword evidence="5 7" id="KW-0440">LIM domain</keyword>
<feature type="compositionally biased region" description="Low complexity" evidence="8">
    <location>
        <begin position="138"/>
        <end position="150"/>
    </location>
</feature>
<dbReference type="GO" id="GO:0030036">
    <property type="term" value="P:actin cytoskeleton organization"/>
    <property type="evidence" value="ECO:0007669"/>
    <property type="project" value="TreeGrafter"/>
</dbReference>
<evidence type="ECO:0000256" key="3">
    <source>
        <dbReference type="ARBA" id="ARBA00022737"/>
    </source>
</evidence>
<evidence type="ECO:0000256" key="8">
    <source>
        <dbReference type="SAM" id="MobiDB-lite"/>
    </source>
</evidence>
<dbReference type="InterPro" id="IPR001781">
    <property type="entry name" value="Znf_LIM"/>
</dbReference>
<keyword evidence="3" id="KW-0677">Repeat</keyword>
<proteinExistence type="predicted"/>
<dbReference type="Proteomes" id="UP000249464">
    <property type="component" value="Unassembled WGS sequence"/>
</dbReference>
<evidence type="ECO:0000313" key="10">
    <source>
        <dbReference type="EMBL" id="SGY57663.1"/>
    </source>
</evidence>
<name>A0A2X0M6J6_9BASI</name>
<dbReference type="Gene3D" id="2.10.110.10">
    <property type="entry name" value="Cysteine Rich Protein"/>
    <property type="match status" value="2"/>
</dbReference>
<evidence type="ECO:0000256" key="6">
    <source>
        <dbReference type="ARBA" id="ARBA00023242"/>
    </source>
</evidence>
<evidence type="ECO:0000256" key="4">
    <source>
        <dbReference type="ARBA" id="ARBA00022833"/>
    </source>
</evidence>
<comment type="subcellular location">
    <subcellularLocation>
        <location evidence="1">Nucleus</location>
    </subcellularLocation>
</comment>
<dbReference type="GO" id="GO:0030695">
    <property type="term" value="F:GTPase regulator activity"/>
    <property type="evidence" value="ECO:0007669"/>
    <property type="project" value="UniProtKB-ARBA"/>
</dbReference>
<dbReference type="PANTHER" id="PTHR24215">
    <property type="entry name" value="RHO-GTPASE-ACTIVATING PROTEIN LRG1"/>
    <property type="match status" value="1"/>
</dbReference>
<evidence type="ECO:0000256" key="1">
    <source>
        <dbReference type="ARBA" id="ARBA00004123"/>
    </source>
</evidence>
<evidence type="ECO:0000259" key="9">
    <source>
        <dbReference type="PROSITE" id="PS50023"/>
    </source>
</evidence>
<dbReference type="STRING" id="796604.A0A2X0M6J6"/>
<dbReference type="Pfam" id="PF00412">
    <property type="entry name" value="LIM"/>
    <property type="match status" value="2"/>
</dbReference>
<sequence length="287" mass="30270">MPPTFAAAPKCTYCGKSVYFAEARWKGDSRCPLFHQIAAIRQVASNRHLARVNSCPSTIYHKPCLKCSSCGKTLEPGALLDHAGDPYCKACYGKAFGTRGYGVGGALVADYHDPRAVSKNPSGHSQDVAAASLSASTPNSPFSASQAAPAPDMPCTGPSRMAETDSYRPRASLPNMPRPTVPPKPFLAGRASVSTPPGRISSDLCPRCQTTVYAAEHVLAAGSKRCLRCAGCSTALASGQLNEKDGEPWCRHCYANKFGHLAHGVTDVGKSARIVCRSKTPALTKSA</sequence>
<feature type="domain" description="LIM zinc-binding" evidence="9">
    <location>
        <begin position="203"/>
        <end position="260"/>
    </location>
</feature>
<dbReference type="EMBL" id="FQNC01000044">
    <property type="protein sequence ID" value="SGY57663.1"/>
    <property type="molecule type" value="Genomic_DNA"/>
</dbReference>